<sequence>MSLPEKARNKRTHKVEKLHLKALVLAKKRDKAQWRQVLSEHNDGKLRHWQAKEASINTKISNLRADMLKKIQNPLELFPADQVAWHAAKFGLLSLLQAHIHTPGALEYRDASSSGTALHVAAYFGHLDCVQFLTQSDADVNATNSFGFTPLLCAAEQQQADVVSFLTSLPRVDPYIRSTSGLLAIHVVRKGASLFGDKYGRYAKCSRALDARCAVIHGWLFESLRGTLLNRLVLENVGFKAHSWHQRYMAVLRTSATSPELEFVAYETPAPNACPAVPVWVAVYRMGDPVTWPIPKRSLNNKPHTFSFTGVEIFPSKQAAATFEFAALSEEAFTTWMQFFEHAFIDASGMAPLSSSVEHGSIPVADEVPFEDLFPPSPAALPLAKSLAMAPLPATRAASLEHATPAPVVEEAHEFAVKLSPSAPDFSMLPPASAPDAHECVVCFDGPQEGVCVPCGHHAVCMACARCLLAHPPASCPVCRGPVREIIRMFRC</sequence>
<dbReference type="RefSeq" id="XP_009841841.1">
    <property type="nucleotide sequence ID" value="XM_009843539.1"/>
</dbReference>
<dbReference type="PROSITE" id="PS50089">
    <property type="entry name" value="ZF_RING_2"/>
    <property type="match status" value="1"/>
</dbReference>
<organism evidence="4">
    <name type="scientific">Aphanomyces astaci</name>
    <name type="common">Crayfish plague agent</name>
    <dbReference type="NCBI Taxonomy" id="112090"/>
    <lineage>
        <taxon>Eukaryota</taxon>
        <taxon>Sar</taxon>
        <taxon>Stramenopiles</taxon>
        <taxon>Oomycota</taxon>
        <taxon>Saprolegniomycetes</taxon>
        <taxon>Saprolegniales</taxon>
        <taxon>Verrucalvaceae</taxon>
        <taxon>Aphanomyces</taxon>
    </lineage>
</organism>
<evidence type="ECO:0000259" key="3">
    <source>
        <dbReference type="PROSITE" id="PS50089"/>
    </source>
</evidence>
<dbReference type="InterPro" id="IPR001841">
    <property type="entry name" value="Znf_RING"/>
</dbReference>
<dbReference type="AlphaFoldDB" id="W4FNV9"/>
<dbReference type="PANTHER" id="PTHR44207">
    <property type="entry name" value="SURFACE ANTIGEN BSPA-LIKE-RELATED"/>
    <property type="match status" value="1"/>
</dbReference>
<dbReference type="Gene3D" id="1.25.40.20">
    <property type="entry name" value="Ankyrin repeat-containing domain"/>
    <property type="match status" value="1"/>
</dbReference>
<evidence type="ECO:0000256" key="1">
    <source>
        <dbReference type="PROSITE-ProRule" id="PRU00023"/>
    </source>
</evidence>
<dbReference type="EMBL" id="KI913183">
    <property type="protein sequence ID" value="ETV68616.1"/>
    <property type="molecule type" value="Genomic_DNA"/>
</dbReference>
<dbReference type="PROSITE" id="PS50088">
    <property type="entry name" value="ANK_REPEAT"/>
    <property type="match status" value="1"/>
</dbReference>
<dbReference type="Pfam" id="PF12796">
    <property type="entry name" value="Ank_2"/>
    <property type="match status" value="1"/>
</dbReference>
<keyword evidence="2" id="KW-0862">Zinc</keyword>
<dbReference type="STRING" id="112090.W4FNV9"/>
<keyword evidence="2" id="KW-0479">Metal-binding</keyword>
<evidence type="ECO:0000256" key="2">
    <source>
        <dbReference type="PROSITE-ProRule" id="PRU00175"/>
    </source>
</evidence>
<reference evidence="4" key="1">
    <citation type="submission" date="2013-12" db="EMBL/GenBank/DDBJ databases">
        <title>The Genome Sequence of Aphanomyces astaci APO3.</title>
        <authorList>
            <consortium name="The Broad Institute Genomics Platform"/>
            <person name="Russ C."/>
            <person name="Tyler B."/>
            <person name="van West P."/>
            <person name="Dieguez-Uribeondo J."/>
            <person name="Young S.K."/>
            <person name="Zeng Q."/>
            <person name="Gargeya S."/>
            <person name="Fitzgerald M."/>
            <person name="Abouelleil A."/>
            <person name="Alvarado L."/>
            <person name="Chapman S.B."/>
            <person name="Gainer-Dewar J."/>
            <person name="Goldberg J."/>
            <person name="Griggs A."/>
            <person name="Gujja S."/>
            <person name="Hansen M."/>
            <person name="Howarth C."/>
            <person name="Imamovic A."/>
            <person name="Ireland A."/>
            <person name="Larimer J."/>
            <person name="McCowan C."/>
            <person name="Murphy C."/>
            <person name="Pearson M."/>
            <person name="Poon T.W."/>
            <person name="Priest M."/>
            <person name="Roberts A."/>
            <person name="Saif S."/>
            <person name="Shea T."/>
            <person name="Sykes S."/>
            <person name="Wortman J."/>
            <person name="Nusbaum C."/>
            <person name="Birren B."/>
        </authorList>
    </citation>
    <scope>NUCLEOTIDE SEQUENCE [LARGE SCALE GENOMIC DNA]</scope>
    <source>
        <strain evidence="4">APO3</strain>
    </source>
</reference>
<dbReference type="SMART" id="SM00248">
    <property type="entry name" value="ANK"/>
    <property type="match status" value="2"/>
</dbReference>
<dbReference type="InterPro" id="IPR036770">
    <property type="entry name" value="Ankyrin_rpt-contain_sf"/>
</dbReference>
<dbReference type="InterPro" id="IPR013083">
    <property type="entry name" value="Znf_RING/FYVE/PHD"/>
</dbReference>
<accession>W4FNV9</accession>
<proteinExistence type="predicted"/>
<evidence type="ECO:0000313" key="4">
    <source>
        <dbReference type="EMBL" id="ETV68616.1"/>
    </source>
</evidence>
<dbReference type="VEuPathDB" id="FungiDB:H257_15426"/>
<dbReference type="GeneID" id="20817422"/>
<dbReference type="OrthoDB" id="1711136at2759"/>
<dbReference type="Pfam" id="PF13920">
    <property type="entry name" value="zf-C3HC4_3"/>
    <property type="match status" value="1"/>
</dbReference>
<dbReference type="SUPFAM" id="SSF48403">
    <property type="entry name" value="Ankyrin repeat"/>
    <property type="match status" value="1"/>
</dbReference>
<dbReference type="PANTHER" id="PTHR44207:SF2">
    <property type="entry name" value="REPEAT PROTEIN, PUTATIVE-RELATED"/>
    <property type="match status" value="1"/>
</dbReference>
<dbReference type="Gene3D" id="3.30.40.10">
    <property type="entry name" value="Zinc/RING finger domain, C3HC4 (zinc finger)"/>
    <property type="match status" value="1"/>
</dbReference>
<feature type="domain" description="RING-type" evidence="3">
    <location>
        <begin position="440"/>
        <end position="480"/>
    </location>
</feature>
<gene>
    <name evidence="4" type="ORF">H257_15426</name>
</gene>
<name>W4FNV9_APHAT</name>
<dbReference type="SUPFAM" id="SSF57850">
    <property type="entry name" value="RING/U-box"/>
    <property type="match status" value="1"/>
</dbReference>
<keyword evidence="2" id="KW-0863">Zinc-finger</keyword>
<feature type="repeat" description="ANK" evidence="1">
    <location>
        <begin position="113"/>
        <end position="145"/>
    </location>
</feature>
<keyword evidence="1" id="KW-0040">ANK repeat</keyword>
<protein>
    <recommendedName>
        <fullName evidence="3">RING-type domain-containing protein</fullName>
    </recommendedName>
</protein>
<dbReference type="InterPro" id="IPR002110">
    <property type="entry name" value="Ankyrin_rpt"/>
</dbReference>
<dbReference type="GO" id="GO:0008270">
    <property type="term" value="F:zinc ion binding"/>
    <property type="evidence" value="ECO:0007669"/>
    <property type="project" value="UniProtKB-KW"/>
</dbReference>
<dbReference type="PROSITE" id="PS50297">
    <property type="entry name" value="ANK_REP_REGION"/>
    <property type="match status" value="1"/>
</dbReference>